<dbReference type="Pfam" id="PF01408">
    <property type="entry name" value="GFO_IDH_MocA"/>
    <property type="match status" value="1"/>
</dbReference>
<protein>
    <submittedName>
        <fullName evidence="2">Gfo/Idh/MocA family oxidoreductase</fullName>
    </submittedName>
</protein>
<keyword evidence="3" id="KW-1185">Reference proteome</keyword>
<dbReference type="EMBL" id="JAQAGZ010000012">
    <property type="protein sequence ID" value="MCZ8514499.1"/>
    <property type="molecule type" value="Genomic_DNA"/>
</dbReference>
<evidence type="ECO:0000313" key="2">
    <source>
        <dbReference type="EMBL" id="MCZ8514499.1"/>
    </source>
</evidence>
<name>A0ABT4QCD4_9BACL</name>
<reference evidence="2 3" key="1">
    <citation type="submission" date="2022-12" db="EMBL/GenBank/DDBJ databases">
        <title>Draft genome sequence of Paenibacillus sp. dW9.</title>
        <authorList>
            <person name="Choi E.-W."/>
            <person name="Kim D.-U."/>
        </authorList>
    </citation>
    <scope>NUCLEOTIDE SEQUENCE [LARGE SCALE GENOMIC DNA]</scope>
    <source>
        <strain evidence="3">dW9</strain>
    </source>
</reference>
<dbReference type="Gene3D" id="3.40.50.720">
    <property type="entry name" value="NAD(P)-binding Rossmann-like Domain"/>
    <property type="match status" value="1"/>
</dbReference>
<proteinExistence type="predicted"/>
<organism evidence="2 3">
    <name type="scientific">Paenibacillus gyeongsangnamensis</name>
    <dbReference type="NCBI Taxonomy" id="3388067"/>
    <lineage>
        <taxon>Bacteria</taxon>
        <taxon>Bacillati</taxon>
        <taxon>Bacillota</taxon>
        <taxon>Bacilli</taxon>
        <taxon>Bacillales</taxon>
        <taxon>Paenibacillaceae</taxon>
        <taxon>Paenibacillus</taxon>
    </lineage>
</organism>
<dbReference type="InterPro" id="IPR000683">
    <property type="entry name" value="Gfo/Idh/MocA-like_OxRdtase_N"/>
</dbReference>
<evidence type="ECO:0000259" key="1">
    <source>
        <dbReference type="Pfam" id="PF01408"/>
    </source>
</evidence>
<dbReference type="RefSeq" id="WP_269883127.1">
    <property type="nucleotide sequence ID" value="NZ_JAQAGZ010000012.1"/>
</dbReference>
<evidence type="ECO:0000313" key="3">
    <source>
        <dbReference type="Proteomes" id="UP001527882"/>
    </source>
</evidence>
<dbReference type="SUPFAM" id="SSF51735">
    <property type="entry name" value="NAD(P)-binding Rossmann-fold domains"/>
    <property type="match status" value="1"/>
</dbReference>
<accession>A0ABT4QCD4</accession>
<comment type="caution">
    <text evidence="2">The sequence shown here is derived from an EMBL/GenBank/DDBJ whole genome shotgun (WGS) entry which is preliminary data.</text>
</comment>
<gene>
    <name evidence="2" type="ORF">O9H85_19150</name>
</gene>
<feature type="domain" description="Gfo/Idh/MocA-like oxidoreductase N-terminal" evidence="1">
    <location>
        <begin position="14"/>
        <end position="131"/>
    </location>
</feature>
<dbReference type="InterPro" id="IPR036291">
    <property type="entry name" value="NAD(P)-bd_dom_sf"/>
</dbReference>
<sequence>MEHGEKAKRGLSKFSIIGGAGFRAQFYLRIAEALPEQFRVSGMVVRDEAKGLAMERQWGVPTYRTLEALLAKETPDFAVVSVSGGANPGYLMELADHGVPALGETPPAPTLEELVHLYKQLASKKAKIQVAEQYLFQPMHAARLALIRGGRLGKITQATVSISHLYHAVSLMRHMLGIGYEDAIIRAMRFESPVVAGPDRSGPPLEERTITVPRDLAWLDFGGKLGVYDWERNQHRAWVRSNHLSVRGDRGELFDRRLTVLANYATPLHLELKRINSGEEENLEGHYMQGIMAGEQWIYRNPFLPARLYDDEIAIATSLEKMAAYAAGGPSFYSLAEASQDHYLGLLIEQAIRTGETVKSVRQPWAE</sequence>
<dbReference type="Proteomes" id="UP001527882">
    <property type="component" value="Unassembled WGS sequence"/>
</dbReference>